<feature type="signal peptide" evidence="1">
    <location>
        <begin position="1"/>
        <end position="25"/>
    </location>
</feature>
<feature type="chain" id="PRO_5039173963" description="WD40-like Beta Propeller Repeat" evidence="1">
    <location>
        <begin position="26"/>
        <end position="404"/>
    </location>
</feature>
<dbReference type="EMBL" id="FXTJ01000001">
    <property type="protein sequence ID" value="SMO49519.1"/>
    <property type="molecule type" value="Genomic_DNA"/>
</dbReference>
<keyword evidence="3" id="KW-1185">Reference proteome</keyword>
<dbReference type="RefSeq" id="WP_142457111.1">
    <property type="nucleotide sequence ID" value="NZ_FXTJ01000001.1"/>
</dbReference>
<reference evidence="2 3" key="1">
    <citation type="submission" date="2017-05" db="EMBL/GenBank/DDBJ databases">
        <authorList>
            <person name="Varghese N."/>
            <person name="Submissions S."/>
        </authorList>
    </citation>
    <scope>NUCLEOTIDE SEQUENCE [LARGE SCALE GENOMIC DNA]</scope>
    <source>
        <strain evidence="2 3">DSM 46834</strain>
    </source>
</reference>
<proteinExistence type="predicted"/>
<dbReference type="AlphaFoldDB" id="A0A521BQY1"/>
<name>A0A521BQY1_9ACTN</name>
<dbReference type="PROSITE" id="PS51257">
    <property type="entry name" value="PROKAR_LIPOPROTEIN"/>
    <property type="match status" value="1"/>
</dbReference>
<keyword evidence="1" id="KW-0732">Signal</keyword>
<evidence type="ECO:0000256" key="1">
    <source>
        <dbReference type="SAM" id="SignalP"/>
    </source>
</evidence>
<evidence type="ECO:0000313" key="2">
    <source>
        <dbReference type="EMBL" id="SMO49519.1"/>
    </source>
</evidence>
<evidence type="ECO:0008006" key="4">
    <source>
        <dbReference type="Google" id="ProtNLM"/>
    </source>
</evidence>
<accession>A0A521BQY1</accession>
<organism evidence="2 3">
    <name type="scientific">Geodermatophilus aquaeductus</name>
    <dbReference type="NCBI Taxonomy" id="1564161"/>
    <lineage>
        <taxon>Bacteria</taxon>
        <taxon>Bacillati</taxon>
        <taxon>Actinomycetota</taxon>
        <taxon>Actinomycetes</taxon>
        <taxon>Geodermatophilales</taxon>
        <taxon>Geodermatophilaceae</taxon>
        <taxon>Geodermatophilus</taxon>
    </lineage>
</organism>
<sequence>MTSRRAAVLTTAAVLLLSACGTGWPDDAGGPVPPGPYAGLADRALFRDVVDGEFGAAHVTGDDAVVYVLGDRPFDVERDDLPRPPDVLLAHPVTADGLGEPVVFTEGEHWPRTTSPLTAGLAQAPDGDALLLAQVADDSGVDRGLPELVLLRFDPGSGEVTRVPLAWEWPFAGGALLTWTELACDAEGTCVARLSEGDGADADVVLDADTGEVLAEDPPGADLPGTPAPDGTARVLFGADTREAPPGDSPGYDWRLPWAQYATAAGEPAGPRVPLAEVSAVVVDSHLRPDGTLLVAVQEEHSNTTRLLALTPGDPAPTVLAETGGAPPRDALVVDEDAGQAHLLGAQDVLVPVLLTVDLATGEVAETGPLCPEDAAFDHLRLTAAGAVAVGSCEGRAEGLWVLR</sequence>
<gene>
    <name evidence="2" type="ORF">SAMN06273567_101952</name>
</gene>
<dbReference type="Proteomes" id="UP000317484">
    <property type="component" value="Unassembled WGS sequence"/>
</dbReference>
<dbReference type="SUPFAM" id="SSF82171">
    <property type="entry name" value="DPP6 N-terminal domain-like"/>
    <property type="match status" value="1"/>
</dbReference>
<evidence type="ECO:0000313" key="3">
    <source>
        <dbReference type="Proteomes" id="UP000317484"/>
    </source>
</evidence>
<protein>
    <recommendedName>
        <fullName evidence="4">WD40-like Beta Propeller Repeat</fullName>
    </recommendedName>
</protein>